<dbReference type="RefSeq" id="WP_254182216.1">
    <property type="nucleotide sequence ID" value="NZ_JANARS010000006.1"/>
</dbReference>
<proteinExistence type="predicted"/>
<dbReference type="Proteomes" id="UP001204524">
    <property type="component" value="Unassembled WGS sequence"/>
</dbReference>
<evidence type="ECO:0000256" key="1">
    <source>
        <dbReference type="ARBA" id="ARBA00004613"/>
    </source>
</evidence>
<dbReference type="InterPro" id="IPR002509">
    <property type="entry name" value="NODB_dom"/>
</dbReference>
<organism evidence="4 5">
    <name type="scientific">Nocardioides pinisoli</name>
    <dbReference type="NCBI Taxonomy" id="2950279"/>
    <lineage>
        <taxon>Bacteria</taxon>
        <taxon>Bacillati</taxon>
        <taxon>Actinomycetota</taxon>
        <taxon>Actinomycetes</taxon>
        <taxon>Propionibacteriales</taxon>
        <taxon>Nocardioidaceae</taxon>
        <taxon>Nocardioides</taxon>
    </lineage>
</organism>
<feature type="domain" description="NodB homology" evidence="3">
    <location>
        <begin position="47"/>
        <end position="223"/>
    </location>
</feature>
<protein>
    <submittedName>
        <fullName evidence="4">Polysaccharide deacetylase family protein</fullName>
    </submittedName>
</protein>
<dbReference type="InterPro" id="IPR011330">
    <property type="entry name" value="Glyco_hydro/deAcase_b/a-brl"/>
</dbReference>
<dbReference type="CDD" id="cd10918">
    <property type="entry name" value="CE4_NodB_like_5s_6s"/>
    <property type="match status" value="1"/>
</dbReference>
<gene>
    <name evidence="4" type="ORF">NCI01_14535</name>
</gene>
<dbReference type="PROSITE" id="PS51677">
    <property type="entry name" value="NODB"/>
    <property type="match status" value="1"/>
</dbReference>
<reference evidence="4 5" key="1">
    <citation type="submission" date="2022-06" db="EMBL/GenBank/DDBJ databases">
        <authorList>
            <person name="So Y."/>
        </authorList>
    </citation>
    <scope>NUCLEOTIDE SEQUENCE [LARGE SCALE GENOMIC DNA]</scope>
    <source>
        <strain evidence="4 5">STR3</strain>
    </source>
</reference>
<sequence>MGWGDERVNVCFHGIGSPQRPLEPGEARYWITVDTFHEVLDLLADRPQVRISFDDGNASDVEIGMPALVARGLSATFFPLAGRLDAPGSLSTSDLRDLASAGMTVGTHGMDHVPWRGLDPASRHRELVTARDRLGEAVGMPVDEAALPLGRYDRQLLNHLRRLGYTRVHTSDRHRARPGSWLQARYSIRSEDTAASFGDTVLSSPSAGRRVERLLAGTVKRLR</sequence>
<keyword evidence="5" id="KW-1185">Reference proteome</keyword>
<dbReference type="Gene3D" id="3.20.20.370">
    <property type="entry name" value="Glycoside hydrolase/deacetylase"/>
    <property type="match status" value="1"/>
</dbReference>
<dbReference type="EMBL" id="JANARS010000006">
    <property type="protein sequence ID" value="MCP3423018.1"/>
    <property type="molecule type" value="Genomic_DNA"/>
</dbReference>
<evidence type="ECO:0000259" key="3">
    <source>
        <dbReference type="PROSITE" id="PS51677"/>
    </source>
</evidence>
<comment type="caution">
    <text evidence="4">The sequence shown here is derived from an EMBL/GenBank/DDBJ whole genome shotgun (WGS) entry which is preliminary data.</text>
</comment>
<dbReference type="PANTHER" id="PTHR34216">
    <property type="match status" value="1"/>
</dbReference>
<evidence type="ECO:0000313" key="5">
    <source>
        <dbReference type="Proteomes" id="UP001204524"/>
    </source>
</evidence>
<evidence type="ECO:0000256" key="2">
    <source>
        <dbReference type="ARBA" id="ARBA00022729"/>
    </source>
</evidence>
<dbReference type="InterPro" id="IPR051398">
    <property type="entry name" value="Polysacch_Deacetylase"/>
</dbReference>
<dbReference type="Pfam" id="PF01522">
    <property type="entry name" value="Polysacc_deac_1"/>
    <property type="match status" value="1"/>
</dbReference>
<accession>A0ABT1KZ18</accession>
<keyword evidence="2" id="KW-0732">Signal</keyword>
<evidence type="ECO:0000313" key="4">
    <source>
        <dbReference type="EMBL" id="MCP3423018.1"/>
    </source>
</evidence>
<name>A0ABT1KZ18_9ACTN</name>
<dbReference type="PANTHER" id="PTHR34216:SF3">
    <property type="entry name" value="POLY-BETA-1,6-N-ACETYL-D-GLUCOSAMINE N-DEACETYLASE"/>
    <property type="match status" value="1"/>
</dbReference>
<dbReference type="SUPFAM" id="SSF88713">
    <property type="entry name" value="Glycoside hydrolase/deacetylase"/>
    <property type="match status" value="1"/>
</dbReference>
<comment type="subcellular location">
    <subcellularLocation>
        <location evidence="1">Secreted</location>
    </subcellularLocation>
</comment>